<proteinExistence type="predicted"/>
<gene>
    <name evidence="2" type="ORF">SMN809_LOCUS46082</name>
    <name evidence="3" type="ORF">SMN809_LOCUS46098</name>
</gene>
<evidence type="ECO:0000313" key="3">
    <source>
        <dbReference type="EMBL" id="CAF4775085.1"/>
    </source>
</evidence>
<feature type="non-terminal residue" evidence="3">
    <location>
        <position position="66"/>
    </location>
</feature>
<comment type="caution">
    <text evidence="3">The sequence shown here is derived from an EMBL/GenBank/DDBJ whole genome shotgun (WGS) entry which is preliminary data.</text>
</comment>
<reference evidence="3" key="1">
    <citation type="submission" date="2021-02" db="EMBL/GenBank/DDBJ databases">
        <authorList>
            <person name="Nowell W R."/>
        </authorList>
    </citation>
    <scope>NUCLEOTIDE SEQUENCE</scope>
</reference>
<dbReference type="Proteomes" id="UP000676336">
    <property type="component" value="Unassembled WGS sequence"/>
</dbReference>
<protein>
    <submittedName>
        <fullName evidence="3">Uncharacterized protein</fullName>
    </submittedName>
</protein>
<organism evidence="3 4">
    <name type="scientific">Rotaria magnacalcarata</name>
    <dbReference type="NCBI Taxonomy" id="392030"/>
    <lineage>
        <taxon>Eukaryota</taxon>
        <taxon>Metazoa</taxon>
        <taxon>Spiralia</taxon>
        <taxon>Gnathifera</taxon>
        <taxon>Rotifera</taxon>
        <taxon>Eurotatoria</taxon>
        <taxon>Bdelloidea</taxon>
        <taxon>Philodinida</taxon>
        <taxon>Philodinidae</taxon>
        <taxon>Rotaria</taxon>
    </lineage>
</organism>
<dbReference type="AlphaFoldDB" id="A0A8S3B6I9"/>
<feature type="non-terminal residue" evidence="3">
    <location>
        <position position="1"/>
    </location>
</feature>
<dbReference type="EMBL" id="CAJOBI010142710">
    <property type="protein sequence ID" value="CAF4775085.1"/>
    <property type="molecule type" value="Genomic_DNA"/>
</dbReference>
<evidence type="ECO:0000256" key="1">
    <source>
        <dbReference type="SAM" id="MobiDB-lite"/>
    </source>
</evidence>
<feature type="region of interest" description="Disordered" evidence="1">
    <location>
        <begin position="1"/>
        <end position="30"/>
    </location>
</feature>
<dbReference type="EMBL" id="CAJOBI010142581">
    <property type="protein sequence ID" value="CAF4774656.1"/>
    <property type="molecule type" value="Genomic_DNA"/>
</dbReference>
<name>A0A8S3B6I9_9BILA</name>
<sequence>YDQEQTTIGSRRTTALSSNHQRSNSNKGVRFNDDVIGRSLHNLNNELQSLSTEHGRLKHEIGKTTS</sequence>
<accession>A0A8S3B6I9</accession>
<evidence type="ECO:0000313" key="2">
    <source>
        <dbReference type="EMBL" id="CAF4774656.1"/>
    </source>
</evidence>
<feature type="compositionally biased region" description="Polar residues" evidence="1">
    <location>
        <begin position="1"/>
        <end position="27"/>
    </location>
</feature>
<evidence type="ECO:0000313" key="4">
    <source>
        <dbReference type="Proteomes" id="UP000676336"/>
    </source>
</evidence>